<reference evidence="3" key="1">
    <citation type="submission" date="2019-07" db="EMBL/GenBank/DDBJ databases">
        <authorList>
            <person name="Dittberner H."/>
        </authorList>
    </citation>
    <scope>NUCLEOTIDE SEQUENCE [LARGE SCALE GENOMIC DNA]</scope>
</reference>
<protein>
    <submittedName>
        <fullName evidence="3">Uncharacterized protein</fullName>
    </submittedName>
</protein>
<organism evidence="3 4">
    <name type="scientific">Arabis nemorensis</name>
    <dbReference type="NCBI Taxonomy" id="586526"/>
    <lineage>
        <taxon>Eukaryota</taxon>
        <taxon>Viridiplantae</taxon>
        <taxon>Streptophyta</taxon>
        <taxon>Embryophyta</taxon>
        <taxon>Tracheophyta</taxon>
        <taxon>Spermatophyta</taxon>
        <taxon>Magnoliopsida</taxon>
        <taxon>eudicotyledons</taxon>
        <taxon>Gunneridae</taxon>
        <taxon>Pentapetalae</taxon>
        <taxon>rosids</taxon>
        <taxon>malvids</taxon>
        <taxon>Brassicales</taxon>
        <taxon>Brassicaceae</taxon>
        <taxon>Arabideae</taxon>
        <taxon>Arabis</taxon>
    </lineage>
</organism>
<evidence type="ECO:0000313" key="3">
    <source>
        <dbReference type="EMBL" id="VVA92443.1"/>
    </source>
</evidence>
<sequence>MSFGPGPQNLESSKTLKLIAVTDVVRVKSKGCVPVGLMQLRNRRVIHKRNGPFPHLLLDVPKRRRSRLPYEIEWTKSFLFIKVGHDPGYPAAWFYGGRLTGFKRQRFKEGLIGAWKVISIPEKDRSVSWLLNPSILKKSTIQGGTMAGSGETISNTLEKFRRARGASIPAPLNPASKDKQTVPNSSMKHTITHCDGAPRVFRILKKQCSGGVSTTSDLSLVIDDLNESHFSRDLESFRELGFTAVLDDVQSSHFKAMSACYCEKMRFPEAETEMKRLSEDNIKIKEFESQKTLLNSTIAAKNQEVSSWMGKVDVLKGDVASLEANNEESKRIVTCLEQQLELATSGATIINTWKMTQEFQDGKAPNWKVEEPKQLIERY</sequence>
<keyword evidence="4" id="KW-1185">Reference proteome</keyword>
<feature type="region of interest" description="Disordered" evidence="2">
    <location>
        <begin position="168"/>
        <end position="188"/>
    </location>
</feature>
<accession>A0A565ATT0</accession>
<evidence type="ECO:0000256" key="2">
    <source>
        <dbReference type="SAM" id="MobiDB-lite"/>
    </source>
</evidence>
<feature type="coiled-coil region" evidence="1">
    <location>
        <begin position="284"/>
        <end position="339"/>
    </location>
</feature>
<proteinExistence type="predicted"/>
<keyword evidence="1" id="KW-0175">Coiled coil</keyword>
<name>A0A565ATT0_9BRAS</name>
<evidence type="ECO:0000256" key="1">
    <source>
        <dbReference type="SAM" id="Coils"/>
    </source>
</evidence>
<dbReference type="AlphaFoldDB" id="A0A565ATT0"/>
<gene>
    <name evidence="3" type="ORF">ANE_LOCUS2888</name>
</gene>
<evidence type="ECO:0000313" key="4">
    <source>
        <dbReference type="Proteomes" id="UP000489600"/>
    </source>
</evidence>
<dbReference type="Proteomes" id="UP000489600">
    <property type="component" value="Unassembled WGS sequence"/>
</dbReference>
<comment type="caution">
    <text evidence="3">The sequence shown here is derived from an EMBL/GenBank/DDBJ whole genome shotgun (WGS) entry which is preliminary data.</text>
</comment>
<dbReference type="EMBL" id="CABITT030000001">
    <property type="protein sequence ID" value="VVA92443.1"/>
    <property type="molecule type" value="Genomic_DNA"/>
</dbReference>